<dbReference type="EMBL" id="JACRSZ010000001">
    <property type="protein sequence ID" value="MBC8571907.1"/>
    <property type="molecule type" value="Genomic_DNA"/>
</dbReference>
<accession>A0ABR7N679</accession>
<dbReference type="InterPro" id="IPR021520">
    <property type="entry name" value="Stealth_CR2"/>
</dbReference>
<dbReference type="PANTHER" id="PTHR24045">
    <property type="match status" value="1"/>
</dbReference>
<evidence type="ECO:0000259" key="4">
    <source>
        <dbReference type="Pfam" id="PF11380"/>
    </source>
</evidence>
<organism evidence="5 6">
    <name type="scientific">Jingyaoa shaoxingensis</name>
    <dbReference type="NCBI Taxonomy" id="2763671"/>
    <lineage>
        <taxon>Bacteria</taxon>
        <taxon>Bacillati</taxon>
        <taxon>Bacillota</taxon>
        <taxon>Clostridia</taxon>
        <taxon>Lachnospirales</taxon>
        <taxon>Lachnospiraceae</taxon>
        <taxon>Jingyaoa</taxon>
    </lineage>
</organism>
<dbReference type="RefSeq" id="WP_249306901.1">
    <property type="nucleotide sequence ID" value="NZ_JACRSZ010000001.1"/>
</dbReference>
<dbReference type="Proteomes" id="UP000657421">
    <property type="component" value="Unassembled WGS sequence"/>
</dbReference>
<reference evidence="5 6" key="1">
    <citation type="submission" date="2020-08" db="EMBL/GenBank/DDBJ databases">
        <title>Genome public.</title>
        <authorList>
            <person name="Liu C."/>
            <person name="Sun Q."/>
        </authorList>
    </citation>
    <scope>NUCLEOTIDE SEQUENCE [LARGE SCALE GENOMIC DNA]</scope>
    <source>
        <strain evidence="5 6">NSJ-46</strain>
    </source>
</reference>
<dbReference type="Pfam" id="PF11380">
    <property type="entry name" value="Stealth_CR2"/>
    <property type="match status" value="1"/>
</dbReference>
<keyword evidence="6" id="KW-1185">Reference proteome</keyword>
<comment type="similarity">
    <text evidence="1">Belongs to the stealth family.</text>
</comment>
<keyword evidence="3" id="KW-0270">Exopolysaccharide synthesis</keyword>
<dbReference type="PANTHER" id="PTHR24045:SF0">
    <property type="entry name" value="N-ACETYLGLUCOSAMINE-1-PHOSPHOTRANSFERASE SUBUNITS ALPHA_BETA"/>
    <property type="match status" value="1"/>
</dbReference>
<dbReference type="InterPro" id="IPR047141">
    <property type="entry name" value="Stealth"/>
</dbReference>
<name>A0ABR7N679_9FIRM</name>
<evidence type="ECO:0000313" key="5">
    <source>
        <dbReference type="EMBL" id="MBC8571907.1"/>
    </source>
</evidence>
<evidence type="ECO:0000256" key="3">
    <source>
        <dbReference type="ARBA" id="ARBA00023169"/>
    </source>
</evidence>
<feature type="domain" description="Stealth protein CR2 conserved region 2" evidence="4">
    <location>
        <begin position="48"/>
        <end position="148"/>
    </location>
</feature>
<keyword evidence="2" id="KW-0808">Transferase</keyword>
<evidence type="ECO:0000256" key="2">
    <source>
        <dbReference type="ARBA" id="ARBA00022679"/>
    </source>
</evidence>
<evidence type="ECO:0000256" key="1">
    <source>
        <dbReference type="ARBA" id="ARBA00007583"/>
    </source>
</evidence>
<comment type="caution">
    <text evidence="5">The sequence shown here is derived from an EMBL/GenBank/DDBJ whole genome shotgun (WGS) entry which is preliminary data.</text>
</comment>
<proteinExistence type="inferred from homology"/>
<gene>
    <name evidence="5" type="ORF">H8716_02220</name>
</gene>
<evidence type="ECO:0000313" key="6">
    <source>
        <dbReference type="Proteomes" id="UP000657421"/>
    </source>
</evidence>
<sequence length="343" mass="41453">MRTTEKREQSIDFVMIWVDGNDSKWQEEKRRISIKQGNSCDIDDRKERYRDWDNLQYWFRGVEKYAPWVRKIHFVTWGHLPKWLNTEHPKIHIVNHKDFIPEEYRPTFNSHTIEWNFHRIPDLAEQFVYFNDDMFLTNQVCQEDFFRDGNPVDMLALQPDVANTDNPVMPYIYLNNVMVLAKYFDKYRNMKEQPGAYFHLGYPPMYFFYNMLELAFPRFTGFYTVHGPSPLLKDTYRKLWSLEPELLHRVCSHPFRHKEDISQYVLREYQKLSGEFVPANVRKMCGYYDVEAYNKKLVKAICRQEKKIVCINDSNHDIDFEKAKNEINTALEQIFPERSSFEK</sequence>
<protein>
    <submittedName>
        <fullName evidence="5">Stealth CR1 domain-containing protein</fullName>
    </submittedName>
</protein>